<dbReference type="SUPFAM" id="SSF53167">
    <property type="entry name" value="Purine and uridine phosphorylases"/>
    <property type="match status" value="1"/>
</dbReference>
<accession>A0A1S9RTJ3</accession>
<dbReference type="Proteomes" id="UP000190744">
    <property type="component" value="Unassembled WGS sequence"/>
</dbReference>
<evidence type="ECO:0000259" key="3">
    <source>
        <dbReference type="Pfam" id="PF24476"/>
    </source>
</evidence>
<dbReference type="PANTHER" id="PTHR46082:SF6">
    <property type="entry name" value="AAA+ ATPASE DOMAIN-CONTAINING PROTEIN-RELATED"/>
    <property type="match status" value="1"/>
</dbReference>
<dbReference type="GO" id="GO:0003824">
    <property type="term" value="F:catalytic activity"/>
    <property type="evidence" value="ECO:0007669"/>
    <property type="project" value="InterPro"/>
</dbReference>
<evidence type="ECO:0000313" key="5">
    <source>
        <dbReference type="Proteomes" id="UP000190744"/>
    </source>
</evidence>
<dbReference type="InterPro" id="IPR035994">
    <property type="entry name" value="Nucleoside_phosphorylase_sf"/>
</dbReference>
<evidence type="ECO:0000256" key="1">
    <source>
        <dbReference type="SAM" id="MobiDB-lite"/>
    </source>
</evidence>
<organism evidence="4 5">
    <name type="scientific">Penicillium brasilianum</name>
    <dbReference type="NCBI Taxonomy" id="104259"/>
    <lineage>
        <taxon>Eukaryota</taxon>
        <taxon>Fungi</taxon>
        <taxon>Dikarya</taxon>
        <taxon>Ascomycota</taxon>
        <taxon>Pezizomycotina</taxon>
        <taxon>Eurotiomycetes</taxon>
        <taxon>Eurotiomycetidae</taxon>
        <taxon>Eurotiales</taxon>
        <taxon>Aspergillaceae</taxon>
        <taxon>Penicillium</taxon>
    </lineage>
</organism>
<name>A0A1S9RTJ3_PENBI</name>
<dbReference type="InterPro" id="IPR053137">
    <property type="entry name" value="NLR-like"/>
</dbReference>
<evidence type="ECO:0000259" key="2">
    <source>
        <dbReference type="Pfam" id="PF01048"/>
    </source>
</evidence>
<dbReference type="Pfam" id="PF24476">
    <property type="entry name" value="DUF7580"/>
    <property type="match status" value="1"/>
</dbReference>
<dbReference type="AlphaFoldDB" id="A0A1S9RTJ3"/>
<protein>
    <submittedName>
        <fullName evidence="4">Uncharacterized protein</fullName>
    </submittedName>
</protein>
<proteinExistence type="predicted"/>
<feature type="domain" description="Nucleoside phosphorylase" evidence="2">
    <location>
        <begin position="17"/>
        <end position="305"/>
    </location>
</feature>
<dbReference type="EMBL" id="LJBN01000117">
    <property type="protein sequence ID" value="OOQ88853.1"/>
    <property type="molecule type" value="Genomic_DNA"/>
</dbReference>
<feature type="region of interest" description="Disordered" evidence="1">
    <location>
        <begin position="338"/>
        <end position="361"/>
    </location>
</feature>
<feature type="domain" description="DUF7580" evidence="3">
    <location>
        <begin position="669"/>
        <end position="898"/>
    </location>
</feature>
<dbReference type="GO" id="GO:0009116">
    <property type="term" value="P:nucleoside metabolic process"/>
    <property type="evidence" value="ECO:0007669"/>
    <property type="project" value="InterPro"/>
</dbReference>
<dbReference type="Gene3D" id="3.40.50.1580">
    <property type="entry name" value="Nucleoside phosphorylase domain"/>
    <property type="match status" value="1"/>
</dbReference>
<reference evidence="5" key="1">
    <citation type="submission" date="2015-09" db="EMBL/GenBank/DDBJ databases">
        <authorList>
            <person name="Fill T.P."/>
            <person name="Baretta J.F."/>
            <person name="de Almeida L.G."/>
            <person name="Rocha M."/>
            <person name="de Souza D.H."/>
            <person name="Malavazi I."/>
            <person name="Cerdeira L.T."/>
            <person name="Hong H."/>
            <person name="Samborskyy M."/>
            <person name="de Vasconcelos A.T."/>
            <person name="Leadlay P."/>
            <person name="Rodrigues-Filho E."/>
        </authorList>
    </citation>
    <scope>NUCLEOTIDE SEQUENCE [LARGE SCALE GENOMIC DNA]</scope>
    <source>
        <strain evidence="5">LaBioMMi 136</strain>
    </source>
</reference>
<dbReference type="Pfam" id="PF01048">
    <property type="entry name" value="PNP_UDP_1"/>
    <property type="match status" value="1"/>
</dbReference>
<dbReference type="PANTHER" id="PTHR46082">
    <property type="entry name" value="ATP/GTP-BINDING PROTEIN-RELATED"/>
    <property type="match status" value="1"/>
</dbReference>
<gene>
    <name evidence="4" type="ORF">PEBR_11726</name>
</gene>
<sequence length="912" mass="102966">MTIPLPPPPRDRNGFTTAIICALEVESDAVERLFDHFWDKNGDRYGKAQSDNNSYRTGVIGNHNVVLAYMTGMGKAEAAKVATSCRWSFPGIRLALVVGVCGGVPGDSERAMFLGDIIISDDIVPYDFGKRHPGTFQCRDTKSRSSGDNEVQAFLRKLRSPQGRENLLDRTYHHLVDLRARTGDYLLPPRRSDQLFEPKYHHKHHESSNCIKCGDNKPCEEAQKATCKELECDRKRMVVRSRSSQEKFSVHFGRIASGDTVMKSGKDRDRIAKNEEVIAFEMEGAGIDGIMPFLVIKGVCDYADSHKNKLWQRYSAGAAASCMKSLLEQWAVVGQSGEESEQRGSFSEESRRPNSETVSEACTVATRSDEGYHSQYNPETGDEELLRVMQDIDYSFKCVLKSFREHRRYLPRDADLKKILKRQRFLTSDHAKSLTSDHSTSVDERLGSSKPFCLEIAHEINKKLEGIEELTIRLPAATKAKQQPKDAVTILKYAVEDLRDLVQTLTSVLVQPRSSQNWECPRIAKTPGRRQKFEDYRVIQQAAYSLYEAMRTACIAHTVHNVQISLQPALDGTTTRVRFNFALIKHPKSPGNTVWIDVDSTIKSPGSYSEMSSVSCLDAKFSLKRHRVIEQGTGSSAIRKRVQFKDPPAPMQPLCSKLDVVGIPNLHIQRNFCKVVERFLDHQEKNSCIGLLGDNETCNHLAYLASRTNMIQTATSLSEMISQPRSDITKEMSQFERVRLAKHLATAVLYFHSTPWLNKAWRSEDVHLFNPHGTTIDQSQHVIPYMTSSVSTESQQASPAYHRFIRNPVLFGLGVMFLELAFQAPLASLTQSIDLREGGDSDFVEYFTAHRVVEMSHSKISKSFKEVTKRCLYCDFGHDSDFTSPALQQAFYNKVIAVLDGLEDVYRDLQDD</sequence>
<dbReference type="InterPro" id="IPR056002">
    <property type="entry name" value="DUF7580"/>
</dbReference>
<comment type="caution">
    <text evidence="4">The sequence shown here is derived from an EMBL/GenBank/DDBJ whole genome shotgun (WGS) entry which is preliminary data.</text>
</comment>
<feature type="compositionally biased region" description="Basic and acidic residues" evidence="1">
    <location>
        <begin position="340"/>
        <end position="354"/>
    </location>
</feature>
<dbReference type="InterPro" id="IPR000845">
    <property type="entry name" value="Nucleoside_phosphorylase_d"/>
</dbReference>
<evidence type="ECO:0000313" key="4">
    <source>
        <dbReference type="EMBL" id="OOQ88853.1"/>
    </source>
</evidence>